<dbReference type="Pfam" id="PF00171">
    <property type="entry name" value="Aldedh"/>
    <property type="match status" value="1"/>
</dbReference>
<gene>
    <name evidence="5" type="ORF">GB927_002130</name>
</gene>
<dbReference type="InterPro" id="IPR016163">
    <property type="entry name" value="Ald_DH_C"/>
</dbReference>
<accession>A0ABT1R0W5</accession>
<evidence type="ECO:0000313" key="6">
    <source>
        <dbReference type="Proteomes" id="UP000996601"/>
    </source>
</evidence>
<comment type="similarity">
    <text evidence="3">Belongs to the aldehyde dehydrogenase family.</text>
</comment>
<feature type="domain" description="Aldehyde dehydrogenase" evidence="4">
    <location>
        <begin position="31"/>
        <end position="496"/>
    </location>
</feature>
<feature type="active site" evidence="2">
    <location>
        <position position="266"/>
    </location>
</feature>
<dbReference type="PROSITE" id="PS00687">
    <property type="entry name" value="ALDEHYDE_DEHYDR_GLU"/>
    <property type="match status" value="1"/>
</dbReference>
<dbReference type="InterPro" id="IPR016161">
    <property type="entry name" value="Ald_DH/histidinol_DH"/>
</dbReference>
<dbReference type="RefSeq" id="WP_256114891.1">
    <property type="nucleotide sequence ID" value="NZ_WHSB02000001.1"/>
</dbReference>
<reference evidence="5" key="1">
    <citation type="submission" date="2021-07" db="EMBL/GenBank/DDBJ databases">
        <title>Shinella sp. nov., a novel member of the genus Shinella from water.</title>
        <authorList>
            <person name="Deng Y."/>
        </authorList>
    </citation>
    <scope>NUCLEOTIDE SEQUENCE</scope>
    <source>
        <strain evidence="5">CPCC 100929</strain>
    </source>
</reference>
<name>A0ABT1R0W5_9HYPH</name>
<dbReference type="InterPro" id="IPR029510">
    <property type="entry name" value="Ald_DH_CS_GLU"/>
</dbReference>
<keyword evidence="6" id="KW-1185">Reference proteome</keyword>
<dbReference type="Gene3D" id="3.40.605.10">
    <property type="entry name" value="Aldehyde Dehydrogenase, Chain A, domain 1"/>
    <property type="match status" value="1"/>
</dbReference>
<dbReference type="Gene3D" id="3.40.309.10">
    <property type="entry name" value="Aldehyde Dehydrogenase, Chain A, domain 2"/>
    <property type="match status" value="1"/>
</dbReference>
<dbReference type="InterPro" id="IPR016162">
    <property type="entry name" value="Ald_DH_N"/>
</dbReference>
<evidence type="ECO:0000256" key="1">
    <source>
        <dbReference type="ARBA" id="ARBA00023002"/>
    </source>
</evidence>
<dbReference type="PANTHER" id="PTHR11699">
    <property type="entry name" value="ALDEHYDE DEHYDROGENASE-RELATED"/>
    <property type="match status" value="1"/>
</dbReference>
<proteinExistence type="inferred from homology"/>
<evidence type="ECO:0000256" key="3">
    <source>
        <dbReference type="RuleBase" id="RU003345"/>
    </source>
</evidence>
<dbReference type="EMBL" id="WHSB02000001">
    <property type="protein sequence ID" value="MCQ4628815.1"/>
    <property type="molecule type" value="Genomic_DNA"/>
</dbReference>
<dbReference type="SUPFAM" id="SSF53720">
    <property type="entry name" value="ALDH-like"/>
    <property type="match status" value="1"/>
</dbReference>
<protein>
    <submittedName>
        <fullName evidence="5">Aldehyde dehydrogenase family protein</fullName>
    </submittedName>
</protein>
<evidence type="ECO:0000313" key="5">
    <source>
        <dbReference type="EMBL" id="MCQ4628815.1"/>
    </source>
</evidence>
<dbReference type="Proteomes" id="UP000996601">
    <property type="component" value="Unassembled WGS sequence"/>
</dbReference>
<keyword evidence="1 3" id="KW-0560">Oxidoreductase</keyword>
<sequence length="500" mass="52173">MLPSLSPDFDAALNALAFPVQPFIDGAFRPSSAGKTFEPVHPADGRRLPAVAACDAQDVDGAVQAARRAFVDGRWRSLGPLRRQAILNRFADLVRENTETLALFDTLEMGKPLADARFDVSIAEGLIRFFTGAVDKTEGAVMSADPRTLAFSRDEPHGVVGAITPWNFPLVNAALKIAPALAAGNSIVLKPSEIASYSTLKLAEIAVEAGVPEGVLNVVTGFGADAGAALGGHPDVDLMSFTGSTATGRALMMLAAQSNGKPLLLECGGKSPALVFEDMAGDIERIAASIAQAGLWNAGQLCVARTRILVADAIMKPFTEALAAKVDAMRLIAPFSGEAGLGPLASESQKRRVDGHIQSALRDGARRVTAGQAVPSVEGSYVAPTVFDGVSQGMRVVQEEIFGPVLTIQSFRTADEAFALANDTIYGLAATVYTRDLTIAMEAARTIQAGKVVVMGDDAAGEGSGFALGSAPWKQSGFGIESGMAGIASYSRRKAVEIRA</sequence>
<dbReference type="InterPro" id="IPR015590">
    <property type="entry name" value="Aldehyde_DH_dom"/>
</dbReference>
<evidence type="ECO:0000259" key="4">
    <source>
        <dbReference type="Pfam" id="PF00171"/>
    </source>
</evidence>
<organism evidence="5 6">
    <name type="scientific">Shinella lacus</name>
    <dbReference type="NCBI Taxonomy" id="2654216"/>
    <lineage>
        <taxon>Bacteria</taxon>
        <taxon>Pseudomonadati</taxon>
        <taxon>Pseudomonadota</taxon>
        <taxon>Alphaproteobacteria</taxon>
        <taxon>Hyphomicrobiales</taxon>
        <taxon>Rhizobiaceae</taxon>
        <taxon>Shinella</taxon>
    </lineage>
</organism>
<evidence type="ECO:0000256" key="2">
    <source>
        <dbReference type="PROSITE-ProRule" id="PRU10007"/>
    </source>
</evidence>
<comment type="caution">
    <text evidence="5">The sequence shown here is derived from an EMBL/GenBank/DDBJ whole genome shotgun (WGS) entry which is preliminary data.</text>
</comment>